<gene>
    <name evidence="1" type="ORF">EVAR_46166_1</name>
</gene>
<keyword evidence="2" id="KW-1185">Reference proteome</keyword>
<protein>
    <submittedName>
        <fullName evidence="1">Uncharacterized protein</fullName>
    </submittedName>
</protein>
<dbReference type="Proteomes" id="UP000299102">
    <property type="component" value="Unassembled WGS sequence"/>
</dbReference>
<organism evidence="1 2">
    <name type="scientific">Eumeta variegata</name>
    <name type="common">Bagworm moth</name>
    <name type="synonym">Eumeta japonica</name>
    <dbReference type="NCBI Taxonomy" id="151549"/>
    <lineage>
        <taxon>Eukaryota</taxon>
        <taxon>Metazoa</taxon>
        <taxon>Ecdysozoa</taxon>
        <taxon>Arthropoda</taxon>
        <taxon>Hexapoda</taxon>
        <taxon>Insecta</taxon>
        <taxon>Pterygota</taxon>
        <taxon>Neoptera</taxon>
        <taxon>Endopterygota</taxon>
        <taxon>Lepidoptera</taxon>
        <taxon>Glossata</taxon>
        <taxon>Ditrysia</taxon>
        <taxon>Tineoidea</taxon>
        <taxon>Psychidae</taxon>
        <taxon>Oiketicinae</taxon>
        <taxon>Eumeta</taxon>
    </lineage>
</organism>
<dbReference type="AlphaFoldDB" id="A0A4C1Y2S6"/>
<sequence length="191" mass="20885">MYVNVLETLSRTKSMAHFALGGACSFEPRSVVSGSARVRVCGVPHSVNRAAAVKPRVSVPVTSSGYPAVCTPSPHTVSAPRSVRVGHTPCVRAHGLSIMEFWPSLAFARVEIHKKNAGGVVLRFQVQSFYDALRVNSVSQIGSRFMNVCCVKRLTLLRRGNRKRQSESECVALERMRVVYLLQASANVSNE</sequence>
<reference evidence="1 2" key="1">
    <citation type="journal article" date="2019" name="Commun. Biol.">
        <title>The bagworm genome reveals a unique fibroin gene that provides high tensile strength.</title>
        <authorList>
            <person name="Kono N."/>
            <person name="Nakamura H."/>
            <person name="Ohtoshi R."/>
            <person name="Tomita M."/>
            <person name="Numata K."/>
            <person name="Arakawa K."/>
        </authorList>
    </citation>
    <scope>NUCLEOTIDE SEQUENCE [LARGE SCALE GENOMIC DNA]</scope>
</reference>
<evidence type="ECO:0000313" key="1">
    <source>
        <dbReference type="EMBL" id="GBP68849.1"/>
    </source>
</evidence>
<dbReference type="EMBL" id="BGZK01001026">
    <property type="protein sequence ID" value="GBP68849.1"/>
    <property type="molecule type" value="Genomic_DNA"/>
</dbReference>
<comment type="caution">
    <text evidence="1">The sequence shown here is derived from an EMBL/GenBank/DDBJ whole genome shotgun (WGS) entry which is preliminary data.</text>
</comment>
<name>A0A4C1Y2S6_EUMVA</name>
<proteinExistence type="predicted"/>
<accession>A0A4C1Y2S6</accession>
<evidence type="ECO:0000313" key="2">
    <source>
        <dbReference type="Proteomes" id="UP000299102"/>
    </source>
</evidence>
<dbReference type="OrthoDB" id="162894at2759"/>